<keyword evidence="7 10" id="KW-0697">Rotamase</keyword>
<dbReference type="PROSITE" id="PS50222">
    <property type="entry name" value="EF_HAND_2"/>
    <property type="match status" value="1"/>
</dbReference>
<evidence type="ECO:0000256" key="9">
    <source>
        <dbReference type="ARBA" id="ARBA00023235"/>
    </source>
</evidence>
<organism evidence="13 14">
    <name type="scientific">Syphacia muris</name>
    <dbReference type="NCBI Taxonomy" id="451379"/>
    <lineage>
        <taxon>Eukaryota</taxon>
        <taxon>Metazoa</taxon>
        <taxon>Ecdysozoa</taxon>
        <taxon>Nematoda</taxon>
        <taxon>Chromadorea</taxon>
        <taxon>Rhabditida</taxon>
        <taxon>Spirurina</taxon>
        <taxon>Oxyuridomorpha</taxon>
        <taxon>Oxyuroidea</taxon>
        <taxon>Oxyuridae</taxon>
        <taxon>Syphacia</taxon>
    </lineage>
</organism>
<proteinExistence type="predicted"/>
<evidence type="ECO:0000256" key="10">
    <source>
        <dbReference type="PROSITE-ProRule" id="PRU00277"/>
    </source>
</evidence>
<dbReference type="GO" id="GO:0005509">
    <property type="term" value="F:calcium ion binding"/>
    <property type="evidence" value="ECO:0007669"/>
    <property type="project" value="InterPro"/>
</dbReference>
<dbReference type="SUPFAM" id="SSF47473">
    <property type="entry name" value="EF-hand"/>
    <property type="match status" value="1"/>
</dbReference>
<dbReference type="SUPFAM" id="SSF54534">
    <property type="entry name" value="FKBP-like"/>
    <property type="match status" value="1"/>
</dbReference>
<feature type="domain" description="PPIase FKBP-type" evidence="11">
    <location>
        <begin position="95"/>
        <end position="184"/>
    </location>
</feature>
<dbReference type="GO" id="GO:0005783">
    <property type="term" value="C:endoplasmic reticulum"/>
    <property type="evidence" value="ECO:0007669"/>
    <property type="project" value="UniProtKB-ARBA"/>
</dbReference>
<dbReference type="Proteomes" id="UP000046393">
    <property type="component" value="Unplaced"/>
</dbReference>
<comment type="catalytic activity">
    <reaction evidence="1 10">
        <text>[protein]-peptidylproline (omega=180) = [protein]-peptidylproline (omega=0)</text>
        <dbReference type="Rhea" id="RHEA:16237"/>
        <dbReference type="Rhea" id="RHEA-COMP:10747"/>
        <dbReference type="Rhea" id="RHEA-COMP:10748"/>
        <dbReference type="ChEBI" id="CHEBI:83833"/>
        <dbReference type="ChEBI" id="CHEBI:83834"/>
        <dbReference type="EC" id="5.2.1.8"/>
    </reaction>
</comment>
<dbReference type="InterPro" id="IPR052273">
    <property type="entry name" value="PPIase_FKBP"/>
</dbReference>
<keyword evidence="5" id="KW-0256">Endoplasmic reticulum</keyword>
<keyword evidence="9 10" id="KW-0413">Isomerase</keyword>
<evidence type="ECO:0000256" key="1">
    <source>
        <dbReference type="ARBA" id="ARBA00000971"/>
    </source>
</evidence>
<evidence type="ECO:0000313" key="13">
    <source>
        <dbReference type="Proteomes" id="UP000046393"/>
    </source>
</evidence>
<dbReference type="PANTHER" id="PTHR46222">
    <property type="entry name" value="PEPTIDYL-PROLYL CIS-TRANS ISOMERASE FKBP7/14"/>
    <property type="match status" value="1"/>
</dbReference>
<evidence type="ECO:0000256" key="8">
    <source>
        <dbReference type="ARBA" id="ARBA00023180"/>
    </source>
</evidence>
<dbReference type="InterPro" id="IPR002048">
    <property type="entry name" value="EF_hand_dom"/>
</dbReference>
<dbReference type="Gene3D" id="3.10.50.40">
    <property type="match status" value="1"/>
</dbReference>
<keyword evidence="8" id="KW-0325">Glycoprotein</keyword>
<dbReference type="Pfam" id="PF00254">
    <property type="entry name" value="FKBP_C"/>
    <property type="match status" value="1"/>
</dbReference>
<reference evidence="14" key="1">
    <citation type="submission" date="2017-02" db="UniProtKB">
        <authorList>
            <consortium name="WormBaseParasite"/>
        </authorList>
    </citation>
    <scope>IDENTIFICATION</scope>
</reference>
<evidence type="ECO:0000256" key="2">
    <source>
        <dbReference type="ARBA" id="ARBA00013194"/>
    </source>
</evidence>
<evidence type="ECO:0000259" key="12">
    <source>
        <dbReference type="PROSITE" id="PS50222"/>
    </source>
</evidence>
<dbReference type="Gene3D" id="1.10.238.10">
    <property type="entry name" value="EF-hand"/>
    <property type="match status" value="1"/>
</dbReference>
<dbReference type="PROSITE" id="PS50059">
    <property type="entry name" value="FKBP_PPIASE"/>
    <property type="match status" value="1"/>
</dbReference>
<evidence type="ECO:0000256" key="7">
    <source>
        <dbReference type="ARBA" id="ARBA00023110"/>
    </source>
</evidence>
<evidence type="ECO:0000256" key="3">
    <source>
        <dbReference type="ARBA" id="ARBA00022729"/>
    </source>
</evidence>
<dbReference type="PANTHER" id="PTHR46222:SF3">
    <property type="entry name" value="PEPTIDYLPROLYL ISOMERASE"/>
    <property type="match status" value="1"/>
</dbReference>
<evidence type="ECO:0000313" key="14">
    <source>
        <dbReference type="WBParaSite" id="SMUV_0000746501-mRNA-1"/>
    </source>
</evidence>
<dbReference type="InterPro" id="IPR018247">
    <property type="entry name" value="EF_Hand_1_Ca_BS"/>
</dbReference>
<evidence type="ECO:0000256" key="5">
    <source>
        <dbReference type="ARBA" id="ARBA00022824"/>
    </source>
</evidence>
<dbReference type="GO" id="GO:0003755">
    <property type="term" value="F:peptidyl-prolyl cis-trans isomerase activity"/>
    <property type="evidence" value="ECO:0007669"/>
    <property type="project" value="UniProtKB-KW"/>
</dbReference>
<dbReference type="PROSITE" id="PS00018">
    <property type="entry name" value="EF_HAND_1"/>
    <property type="match status" value="1"/>
</dbReference>
<evidence type="ECO:0000259" key="11">
    <source>
        <dbReference type="PROSITE" id="PS50059"/>
    </source>
</evidence>
<dbReference type="WBParaSite" id="SMUV_0000746501-mRNA-1">
    <property type="protein sequence ID" value="SMUV_0000746501-mRNA-1"/>
    <property type="gene ID" value="SMUV_0000746501"/>
</dbReference>
<dbReference type="InterPro" id="IPR011992">
    <property type="entry name" value="EF-hand-dom_pair"/>
</dbReference>
<dbReference type="InterPro" id="IPR046357">
    <property type="entry name" value="PPIase_dom_sf"/>
</dbReference>
<dbReference type="AlphaFoldDB" id="A0A0N5ARS2"/>
<feature type="domain" description="EF-hand" evidence="12">
    <location>
        <begin position="229"/>
        <end position="264"/>
    </location>
</feature>
<accession>A0A0N5ARS2</accession>
<evidence type="ECO:0000256" key="6">
    <source>
        <dbReference type="ARBA" id="ARBA00022837"/>
    </source>
</evidence>
<dbReference type="STRING" id="451379.A0A0N5ARS2"/>
<keyword evidence="4" id="KW-0677">Repeat</keyword>
<keyword evidence="3" id="KW-0732">Signal</keyword>
<protein>
    <recommendedName>
        <fullName evidence="2 10">peptidylprolyl isomerase</fullName>
        <ecNumber evidence="2 10">5.2.1.8</ecNumber>
    </recommendedName>
</protein>
<dbReference type="EC" id="5.2.1.8" evidence="2 10"/>
<name>A0A0N5ARS2_9BILA</name>
<evidence type="ECO:0000256" key="4">
    <source>
        <dbReference type="ARBA" id="ARBA00022737"/>
    </source>
</evidence>
<keyword evidence="13" id="KW-1185">Reference proteome</keyword>
<sequence length="322" mass="37385">MSFKICFIKQSFIKPNSGADSSEHVLETEAKIVSEQSKGKRLEDNIPVIEIRGEGKPMSSAQIRELEEAANGAPLDIKIEKTWRPAKCPHAAKRKDFVTFHYKAFTEAGKKYDQTYGREPIRMQLGVGMTMPGMDKGLRGMCDTELRKLHIPYRLSRKKKSRVWKNILNEEHWLVFNIEMLTVEPWSISRQFQYFDLNNDTFLTMNELVKFQEKMKKDFGKTWSNQDIDQVIAAKYYIKYFDANDDQKIDLNEFRAVTSRDMKTMAAKSNETKPKGRLRDPGIAWILDFNNDGIVTIEENNEADEKLQHTPTILPKFTKDEL</sequence>
<keyword evidence="6" id="KW-0106">Calcium</keyword>
<dbReference type="InterPro" id="IPR001179">
    <property type="entry name" value="PPIase_FKBP_dom"/>
</dbReference>